<evidence type="ECO:0000313" key="2">
    <source>
        <dbReference type="EMBL" id="MDG0865878.1"/>
    </source>
</evidence>
<dbReference type="AlphaFoldDB" id="A0AAJ5ZIL5"/>
<proteinExistence type="predicted"/>
<dbReference type="Proteomes" id="UP001321249">
    <property type="component" value="Unassembled WGS sequence"/>
</dbReference>
<sequence length="255" mass="26923">MSKISERLTKLGQIERSGFGFGAVSASTKIPVILVGLSVAKAEDAKGFEADLYLVGTGTKGSAQSEAVADADIWGASVSGGTAKEIEAAIEAGADFIVAEGDDAPGAALRDDDAGKGYVVGSDVSEDRAKAINSGPFDFLILDGSELKLPLSVGAVLGIQEQLARYSQHIFLTVNQVPDPTNLELLRDIGISALIYDADSASKSDLKSLRETIDKLEPKKQKNAAGATLPRPGETTSQEEDHDDHDHDHEDEDWE</sequence>
<dbReference type="EMBL" id="WMBE01000001">
    <property type="protein sequence ID" value="MDG0865878.1"/>
    <property type="molecule type" value="Genomic_DNA"/>
</dbReference>
<evidence type="ECO:0000256" key="1">
    <source>
        <dbReference type="SAM" id="MobiDB-lite"/>
    </source>
</evidence>
<gene>
    <name evidence="2" type="ORF">GKO46_02175</name>
    <name evidence="3" type="ORF">GKO48_07085</name>
</gene>
<dbReference type="RefSeq" id="WP_342823037.1">
    <property type="nucleotide sequence ID" value="NZ_CP046147.1"/>
</dbReference>
<evidence type="ECO:0000313" key="5">
    <source>
        <dbReference type="Proteomes" id="UP001321249"/>
    </source>
</evidence>
<dbReference type="EMBL" id="CP046147">
    <property type="protein sequence ID" value="WFG39391.1"/>
    <property type="molecule type" value="Genomic_DNA"/>
</dbReference>
<reference evidence="3" key="2">
    <citation type="journal article" date="2023" name="Nat. Commun.">
        <title>Cultivation of marine bacteria of the SAR202 clade.</title>
        <authorList>
            <person name="Lim Y."/>
            <person name="Seo J.H."/>
            <person name="Giovannoni S.J."/>
            <person name="Kang I."/>
            <person name="Cho J.C."/>
        </authorList>
    </citation>
    <scope>NUCLEOTIDE SEQUENCE</scope>
    <source>
        <strain evidence="3">JH1073</strain>
    </source>
</reference>
<reference evidence="4" key="3">
    <citation type="submission" date="2023-06" db="EMBL/GenBank/DDBJ databases">
        <title>Pangenomics reveal diversification of enzyme families and niche specialization in globally abundant SAR202 bacteria.</title>
        <authorList>
            <person name="Saw J.H.W."/>
        </authorList>
    </citation>
    <scope>NUCLEOTIDE SEQUENCE [LARGE SCALE GENOMIC DNA]</scope>
    <source>
        <strain evidence="4">JH1073</strain>
    </source>
</reference>
<evidence type="ECO:0000313" key="3">
    <source>
        <dbReference type="EMBL" id="WFG39391.1"/>
    </source>
</evidence>
<reference evidence="4 5" key="1">
    <citation type="submission" date="2019-11" db="EMBL/GenBank/DDBJ databases">
        <authorList>
            <person name="Cho J.-C."/>
        </authorList>
    </citation>
    <scope>NUCLEOTIDE SEQUENCE [LARGE SCALE GENOMIC DNA]</scope>
    <source>
        <strain evidence="3 4">JH1073</strain>
        <strain evidence="2 5">JH702</strain>
    </source>
</reference>
<evidence type="ECO:0000313" key="4">
    <source>
        <dbReference type="Proteomes" id="UP001219901"/>
    </source>
</evidence>
<name>A0AAJ5ZIL5_9CHLR</name>
<dbReference type="Proteomes" id="UP001219901">
    <property type="component" value="Chromosome"/>
</dbReference>
<protein>
    <submittedName>
        <fullName evidence="3">Uncharacterized protein</fullName>
    </submittedName>
</protein>
<feature type="compositionally biased region" description="Acidic residues" evidence="1">
    <location>
        <begin position="237"/>
        <end position="255"/>
    </location>
</feature>
<feature type="region of interest" description="Disordered" evidence="1">
    <location>
        <begin position="214"/>
        <end position="255"/>
    </location>
</feature>
<keyword evidence="4" id="KW-1185">Reference proteome</keyword>
<accession>A0AAJ5ZIL5</accession>
<organism evidence="3 4">
    <name type="scientific">Candidatus Lucifugimonas marina</name>
    <dbReference type="NCBI Taxonomy" id="3038979"/>
    <lineage>
        <taxon>Bacteria</taxon>
        <taxon>Bacillati</taxon>
        <taxon>Chloroflexota</taxon>
        <taxon>Dehalococcoidia</taxon>
        <taxon>SAR202 cluster</taxon>
        <taxon>Candidatus Lucifugimonadales</taxon>
        <taxon>Candidatus Lucifugimonadaceae</taxon>
        <taxon>Candidatus Lucifugimonas</taxon>
    </lineage>
</organism>